<dbReference type="Gene3D" id="3.30.1330.40">
    <property type="entry name" value="RutC-like"/>
    <property type="match status" value="1"/>
</dbReference>
<gene>
    <name evidence="1" type="ORF">ASPFODRAFT_35592</name>
</gene>
<reference evidence="2" key="1">
    <citation type="journal article" date="2017" name="Genome Biol.">
        <title>Comparative genomics reveals high biological diversity and specific adaptations in the industrially and medically important fungal genus Aspergillus.</title>
        <authorList>
            <person name="de Vries R.P."/>
            <person name="Riley R."/>
            <person name="Wiebenga A."/>
            <person name="Aguilar-Osorio G."/>
            <person name="Amillis S."/>
            <person name="Uchima C.A."/>
            <person name="Anderluh G."/>
            <person name="Asadollahi M."/>
            <person name="Askin M."/>
            <person name="Barry K."/>
            <person name="Battaglia E."/>
            <person name="Bayram O."/>
            <person name="Benocci T."/>
            <person name="Braus-Stromeyer S.A."/>
            <person name="Caldana C."/>
            <person name="Canovas D."/>
            <person name="Cerqueira G.C."/>
            <person name="Chen F."/>
            <person name="Chen W."/>
            <person name="Choi C."/>
            <person name="Clum A."/>
            <person name="Dos Santos R.A."/>
            <person name="Damasio A.R."/>
            <person name="Diallinas G."/>
            <person name="Emri T."/>
            <person name="Fekete E."/>
            <person name="Flipphi M."/>
            <person name="Freyberg S."/>
            <person name="Gallo A."/>
            <person name="Gournas C."/>
            <person name="Habgood R."/>
            <person name="Hainaut M."/>
            <person name="Harispe M.L."/>
            <person name="Henrissat B."/>
            <person name="Hilden K.S."/>
            <person name="Hope R."/>
            <person name="Hossain A."/>
            <person name="Karabika E."/>
            <person name="Karaffa L."/>
            <person name="Karanyi Z."/>
            <person name="Krasevec N."/>
            <person name="Kuo A."/>
            <person name="Kusch H."/>
            <person name="LaButti K."/>
            <person name="Lagendijk E.L."/>
            <person name="Lapidus A."/>
            <person name="Levasseur A."/>
            <person name="Lindquist E."/>
            <person name="Lipzen A."/>
            <person name="Logrieco A.F."/>
            <person name="MacCabe A."/>
            <person name="Maekelae M.R."/>
            <person name="Malavazi I."/>
            <person name="Melin P."/>
            <person name="Meyer V."/>
            <person name="Mielnichuk N."/>
            <person name="Miskei M."/>
            <person name="Molnar A.P."/>
            <person name="Mule G."/>
            <person name="Ngan C.Y."/>
            <person name="Orejas M."/>
            <person name="Orosz E."/>
            <person name="Ouedraogo J.P."/>
            <person name="Overkamp K.M."/>
            <person name="Park H.-S."/>
            <person name="Perrone G."/>
            <person name="Piumi F."/>
            <person name="Punt P.J."/>
            <person name="Ram A.F."/>
            <person name="Ramon A."/>
            <person name="Rauscher S."/>
            <person name="Record E."/>
            <person name="Riano-Pachon D.M."/>
            <person name="Robert V."/>
            <person name="Roehrig J."/>
            <person name="Ruller R."/>
            <person name="Salamov A."/>
            <person name="Salih N.S."/>
            <person name="Samson R.A."/>
            <person name="Sandor E."/>
            <person name="Sanguinetti M."/>
            <person name="Schuetze T."/>
            <person name="Sepcic K."/>
            <person name="Shelest E."/>
            <person name="Sherlock G."/>
            <person name="Sophianopoulou V."/>
            <person name="Squina F.M."/>
            <person name="Sun H."/>
            <person name="Susca A."/>
            <person name="Todd R.B."/>
            <person name="Tsang A."/>
            <person name="Unkles S.E."/>
            <person name="van de Wiele N."/>
            <person name="van Rossen-Uffink D."/>
            <person name="Oliveira J.V."/>
            <person name="Vesth T.C."/>
            <person name="Visser J."/>
            <person name="Yu J.-H."/>
            <person name="Zhou M."/>
            <person name="Andersen M.R."/>
            <person name="Archer D.B."/>
            <person name="Baker S.E."/>
            <person name="Benoit I."/>
            <person name="Brakhage A.A."/>
            <person name="Braus G.H."/>
            <person name="Fischer R."/>
            <person name="Frisvad J.C."/>
            <person name="Goldman G.H."/>
            <person name="Houbraken J."/>
            <person name="Oakley B."/>
            <person name="Pocsi I."/>
            <person name="Scazzocchio C."/>
            <person name="Seiboth B."/>
            <person name="vanKuyk P.A."/>
            <person name="Wortman J."/>
            <person name="Dyer P.S."/>
            <person name="Grigoriev I.V."/>
        </authorList>
    </citation>
    <scope>NUCLEOTIDE SEQUENCE [LARGE SCALE GENOMIC DNA]</scope>
    <source>
        <strain evidence="2">CBS 106.47</strain>
    </source>
</reference>
<dbReference type="Proteomes" id="UP000184063">
    <property type="component" value="Unassembled WGS sequence"/>
</dbReference>
<evidence type="ECO:0000313" key="1">
    <source>
        <dbReference type="EMBL" id="OJZ83020.1"/>
    </source>
</evidence>
<proteinExistence type="predicted"/>
<dbReference type="EMBL" id="KV878246">
    <property type="protein sequence ID" value="OJZ83020.1"/>
    <property type="molecule type" value="Genomic_DNA"/>
</dbReference>
<accession>A0A1M3T8G1</accession>
<organism evidence="1 2">
    <name type="scientific">Aspergillus luchuensis (strain CBS 106.47)</name>
    <dbReference type="NCBI Taxonomy" id="1137211"/>
    <lineage>
        <taxon>Eukaryota</taxon>
        <taxon>Fungi</taxon>
        <taxon>Dikarya</taxon>
        <taxon>Ascomycota</taxon>
        <taxon>Pezizomycotina</taxon>
        <taxon>Eurotiomycetes</taxon>
        <taxon>Eurotiomycetidae</taxon>
        <taxon>Eurotiales</taxon>
        <taxon>Aspergillaceae</taxon>
        <taxon>Aspergillus</taxon>
        <taxon>Aspergillus subgen. Circumdati</taxon>
    </lineage>
</organism>
<evidence type="ECO:0000313" key="2">
    <source>
        <dbReference type="Proteomes" id="UP000184063"/>
    </source>
</evidence>
<dbReference type="InterPro" id="IPR035959">
    <property type="entry name" value="RutC-like_sf"/>
</dbReference>
<dbReference type="InterPro" id="IPR006175">
    <property type="entry name" value="YjgF/YER057c/UK114"/>
</dbReference>
<dbReference type="SUPFAM" id="SSF55298">
    <property type="entry name" value="YjgF-like"/>
    <property type="match status" value="1"/>
</dbReference>
<dbReference type="Pfam" id="PF01042">
    <property type="entry name" value="Ribonuc_L-PSP"/>
    <property type="match status" value="1"/>
</dbReference>
<dbReference type="OrthoDB" id="309640at2759"/>
<dbReference type="AlphaFoldDB" id="A0A1M3T8G1"/>
<sequence length="133" mass="14169">MTFISITSPATLHAPQGYSHIAAVEGPHRLIEIAGQVGLAPDGSLPDDYEGQVQQAFRNLKACLEAAGSPTIIKLRYYIKGYEYPASLAPITVAKKLVLNEGDALPPSVLVSVTELGHPKFLFEVEATAVIPS</sequence>
<protein>
    <submittedName>
        <fullName evidence="1">Uncharacterized protein</fullName>
    </submittedName>
</protein>
<dbReference type="VEuPathDB" id="FungiDB:ASPFODRAFT_35592"/>
<name>A0A1M3T8G1_ASPLC</name>